<dbReference type="STRING" id="101127.A0A1X2GPD0"/>
<comment type="caution">
    <text evidence="1">The sequence shown here is derived from an EMBL/GenBank/DDBJ whole genome shotgun (WGS) entry which is preliminary data.</text>
</comment>
<gene>
    <name evidence="1" type="ORF">DM01DRAFT_1333930</name>
</gene>
<organism evidence="1 2">
    <name type="scientific">Hesseltinella vesiculosa</name>
    <dbReference type="NCBI Taxonomy" id="101127"/>
    <lineage>
        <taxon>Eukaryota</taxon>
        <taxon>Fungi</taxon>
        <taxon>Fungi incertae sedis</taxon>
        <taxon>Mucoromycota</taxon>
        <taxon>Mucoromycotina</taxon>
        <taxon>Mucoromycetes</taxon>
        <taxon>Mucorales</taxon>
        <taxon>Cunninghamellaceae</taxon>
        <taxon>Hesseltinella</taxon>
    </lineage>
</organism>
<dbReference type="AlphaFoldDB" id="A0A1X2GPD0"/>
<name>A0A1X2GPD0_9FUNG</name>
<reference evidence="1 2" key="1">
    <citation type="submission" date="2016-07" db="EMBL/GenBank/DDBJ databases">
        <title>Pervasive Adenine N6-methylation of Active Genes in Fungi.</title>
        <authorList>
            <consortium name="DOE Joint Genome Institute"/>
            <person name="Mondo S.J."/>
            <person name="Dannebaum R.O."/>
            <person name="Kuo R.C."/>
            <person name="Labutti K."/>
            <person name="Haridas S."/>
            <person name="Kuo A."/>
            <person name="Salamov A."/>
            <person name="Ahrendt S.R."/>
            <person name="Lipzen A."/>
            <person name="Sullivan W."/>
            <person name="Andreopoulos W.B."/>
            <person name="Clum A."/>
            <person name="Lindquist E."/>
            <person name="Daum C."/>
            <person name="Ramamoorthy G.K."/>
            <person name="Gryganskyi A."/>
            <person name="Culley D."/>
            <person name="Magnuson J.K."/>
            <person name="James T.Y."/>
            <person name="O'Malley M.A."/>
            <person name="Stajich J.E."/>
            <person name="Spatafora J.W."/>
            <person name="Visel A."/>
            <person name="Grigoriev I.V."/>
        </authorList>
    </citation>
    <scope>NUCLEOTIDE SEQUENCE [LARGE SCALE GENOMIC DNA]</scope>
    <source>
        <strain evidence="1 2">NRRL 3301</strain>
    </source>
</reference>
<protein>
    <submittedName>
        <fullName evidence="1">Uncharacterized protein</fullName>
    </submittedName>
</protein>
<evidence type="ECO:0000313" key="2">
    <source>
        <dbReference type="Proteomes" id="UP000242146"/>
    </source>
</evidence>
<dbReference type="SUPFAM" id="SSF52540">
    <property type="entry name" value="P-loop containing nucleoside triphosphate hydrolases"/>
    <property type="match status" value="1"/>
</dbReference>
<proteinExistence type="predicted"/>
<evidence type="ECO:0000313" key="1">
    <source>
        <dbReference type="EMBL" id="ORX58274.1"/>
    </source>
</evidence>
<sequence length="282" mass="32457">MALAQRYPGNALLQLRGQPGSHDLQLARQTFAGLMTGQPTAIPAYDKSLHSGLGDRRPRSEWTVVEDSLDILLFEGWSLGFKALSMDRLRSIYSQSPLLQRHSLDHLVTINQFLSQYEDDVYPAIDIFLHLTPTDLDYVYQWRLQQEHHMKATRDVSGLSDEAVRAFVDTYMPAYVMYLGHLEKYGFFGAPDSALLRSYEGWQRHDGHYDNNQFARHLRFRLDKHRQVVATTPIFPTKRSSSVPDSRAPAYPWLRPSLLAVTTCAIGLISWSLYHHQRRQVQ</sequence>
<keyword evidence="2" id="KW-1185">Reference proteome</keyword>
<dbReference type="EMBL" id="MCGT01000007">
    <property type="protein sequence ID" value="ORX58274.1"/>
    <property type="molecule type" value="Genomic_DNA"/>
</dbReference>
<accession>A0A1X2GPD0</accession>
<dbReference type="InterPro" id="IPR027417">
    <property type="entry name" value="P-loop_NTPase"/>
</dbReference>
<dbReference type="Proteomes" id="UP000242146">
    <property type="component" value="Unassembled WGS sequence"/>
</dbReference>
<dbReference type="OrthoDB" id="347435at2759"/>
<dbReference type="Gene3D" id="3.40.50.300">
    <property type="entry name" value="P-loop containing nucleotide triphosphate hydrolases"/>
    <property type="match status" value="1"/>
</dbReference>